<proteinExistence type="predicted"/>
<dbReference type="EMBL" id="BLLF01000366">
    <property type="protein sequence ID" value="GFH11013.1"/>
    <property type="molecule type" value="Genomic_DNA"/>
</dbReference>
<accession>A0A699YLM8</accession>
<dbReference type="PANTHER" id="PTHR45700">
    <property type="entry name" value="UBIQUITIN-PROTEIN LIGASE E3C"/>
    <property type="match status" value="1"/>
</dbReference>
<evidence type="ECO:0000256" key="3">
    <source>
        <dbReference type="ARBA" id="ARBA00022679"/>
    </source>
</evidence>
<dbReference type="GO" id="GO:0061630">
    <property type="term" value="F:ubiquitin protein ligase activity"/>
    <property type="evidence" value="ECO:0007669"/>
    <property type="project" value="UniProtKB-EC"/>
</dbReference>
<evidence type="ECO:0000313" key="8">
    <source>
        <dbReference type="Proteomes" id="UP000485058"/>
    </source>
</evidence>
<evidence type="ECO:0000256" key="2">
    <source>
        <dbReference type="ARBA" id="ARBA00012485"/>
    </source>
</evidence>
<protein>
    <recommendedName>
        <fullName evidence="2">HECT-type E3 ubiquitin transferase</fullName>
        <ecNumber evidence="2">2.3.2.26</ecNumber>
    </recommendedName>
</protein>
<name>A0A699YLM8_HAELA</name>
<comment type="catalytic activity">
    <reaction evidence="1">
        <text>S-ubiquitinyl-[E2 ubiquitin-conjugating enzyme]-L-cysteine + [acceptor protein]-L-lysine = [E2 ubiquitin-conjugating enzyme]-L-cysteine + N(6)-ubiquitinyl-[acceptor protein]-L-lysine.</text>
        <dbReference type="EC" id="2.3.2.26"/>
    </reaction>
</comment>
<dbReference type="AlphaFoldDB" id="A0A699YLM8"/>
<evidence type="ECO:0000256" key="4">
    <source>
        <dbReference type="ARBA" id="ARBA00022786"/>
    </source>
</evidence>
<evidence type="ECO:0000256" key="1">
    <source>
        <dbReference type="ARBA" id="ARBA00000885"/>
    </source>
</evidence>
<evidence type="ECO:0000256" key="5">
    <source>
        <dbReference type="PROSITE-ProRule" id="PRU00104"/>
    </source>
</evidence>
<gene>
    <name evidence="7" type="ORF">HaLaN_06436</name>
</gene>
<dbReference type="EC" id="2.3.2.26" evidence="2"/>
<dbReference type="InterPro" id="IPR000569">
    <property type="entry name" value="HECT_dom"/>
</dbReference>
<keyword evidence="3" id="KW-0808">Transferase</keyword>
<evidence type="ECO:0000313" key="7">
    <source>
        <dbReference type="EMBL" id="GFH11013.1"/>
    </source>
</evidence>
<dbReference type="GO" id="GO:0000209">
    <property type="term" value="P:protein polyubiquitination"/>
    <property type="evidence" value="ECO:0007669"/>
    <property type="project" value="InterPro"/>
</dbReference>
<reference evidence="7 8" key="1">
    <citation type="submission" date="2020-02" db="EMBL/GenBank/DDBJ databases">
        <title>Draft genome sequence of Haematococcus lacustris strain NIES-144.</title>
        <authorList>
            <person name="Morimoto D."/>
            <person name="Nakagawa S."/>
            <person name="Yoshida T."/>
            <person name="Sawayama S."/>
        </authorList>
    </citation>
    <scope>NUCLEOTIDE SEQUENCE [LARGE SCALE GENOMIC DNA]</scope>
    <source>
        <strain evidence="7 8">NIES-144</strain>
    </source>
</reference>
<evidence type="ECO:0000259" key="6">
    <source>
        <dbReference type="PROSITE" id="PS50237"/>
    </source>
</evidence>
<feature type="domain" description="HECT" evidence="6">
    <location>
        <begin position="1"/>
        <end position="67"/>
    </location>
</feature>
<keyword evidence="8" id="KW-1185">Reference proteome</keyword>
<organism evidence="7 8">
    <name type="scientific">Haematococcus lacustris</name>
    <name type="common">Green alga</name>
    <name type="synonym">Haematococcus pluvialis</name>
    <dbReference type="NCBI Taxonomy" id="44745"/>
    <lineage>
        <taxon>Eukaryota</taxon>
        <taxon>Viridiplantae</taxon>
        <taxon>Chlorophyta</taxon>
        <taxon>core chlorophytes</taxon>
        <taxon>Chlorophyceae</taxon>
        <taxon>CS clade</taxon>
        <taxon>Chlamydomonadales</taxon>
        <taxon>Haematococcaceae</taxon>
        <taxon>Haematococcus</taxon>
    </lineage>
</organism>
<dbReference type="Proteomes" id="UP000485058">
    <property type="component" value="Unassembled WGS sequence"/>
</dbReference>
<sequence>MVAAIMDEAGLDYGGLMKELLEEVVVRGFHEDAGLFAATGSVQRTVYPRPTADRLDNGLQMLEFLEG</sequence>
<keyword evidence="4 5" id="KW-0833">Ubl conjugation pathway</keyword>
<dbReference type="PANTHER" id="PTHR45700:SF2">
    <property type="entry name" value="UBIQUITIN-PROTEIN LIGASE E3C"/>
    <property type="match status" value="1"/>
</dbReference>
<dbReference type="Gene3D" id="3.90.1750.10">
    <property type="entry name" value="Hect, E3 ligase catalytic domains"/>
    <property type="match status" value="1"/>
</dbReference>
<dbReference type="PROSITE" id="PS50237">
    <property type="entry name" value="HECT"/>
    <property type="match status" value="1"/>
</dbReference>
<dbReference type="SUPFAM" id="SSF56204">
    <property type="entry name" value="Hect, E3 ligase catalytic domain"/>
    <property type="match status" value="1"/>
</dbReference>
<dbReference type="GO" id="GO:0006511">
    <property type="term" value="P:ubiquitin-dependent protein catabolic process"/>
    <property type="evidence" value="ECO:0007669"/>
    <property type="project" value="TreeGrafter"/>
</dbReference>
<dbReference type="InterPro" id="IPR044611">
    <property type="entry name" value="E3A/B/C-like"/>
</dbReference>
<comment type="caution">
    <text evidence="5">Lacks conserved residue(s) required for the propagation of feature annotation.</text>
</comment>
<dbReference type="InterPro" id="IPR035983">
    <property type="entry name" value="Hect_E3_ubiquitin_ligase"/>
</dbReference>
<comment type="caution">
    <text evidence="7">The sequence shown here is derived from an EMBL/GenBank/DDBJ whole genome shotgun (WGS) entry which is preliminary data.</text>
</comment>